<feature type="domain" description="UspA" evidence="2">
    <location>
        <begin position="1"/>
        <end position="141"/>
    </location>
</feature>
<comment type="similarity">
    <text evidence="1">Belongs to the universal stress protein A family.</text>
</comment>
<dbReference type="InterPro" id="IPR006015">
    <property type="entry name" value="Universal_stress_UspA"/>
</dbReference>
<sequence length="289" mass="31307">MLQRILVATDFSSAAHNAVARAARLAAEAGATLEVVHVARPRRRSLLAWLRREPEVAAGTEVARERLEDVVASARRHGADVRGHVVTGTPVTALAATARRLKANLVVVGARGVLRFRDQMLGTTAERLIEQELAGDVLVVRKPARAPYRTLLACVDLGPAAAQALRSALRLAPQATARVLHAYEPPFASLLRNAGLRVQAREHRAFARSRALEALEEFLRDAEVDADRLKVALRIGEPRQTIERAAPQLDPDLTAVGHHTSPLAQPFLGSVARHVLRLSVGDVLVSRHA</sequence>
<dbReference type="PRINTS" id="PR01438">
    <property type="entry name" value="UNVRSLSTRESS"/>
</dbReference>
<protein>
    <submittedName>
        <fullName evidence="3">Universal stress protein</fullName>
    </submittedName>
</protein>
<dbReference type="SUPFAM" id="SSF52402">
    <property type="entry name" value="Adenine nucleotide alpha hydrolases-like"/>
    <property type="match status" value="2"/>
</dbReference>
<evidence type="ECO:0000259" key="2">
    <source>
        <dbReference type="Pfam" id="PF00582"/>
    </source>
</evidence>
<comment type="caution">
    <text evidence="3">The sequence shown here is derived from an EMBL/GenBank/DDBJ whole genome shotgun (WGS) entry which is preliminary data.</text>
</comment>
<proteinExistence type="inferred from homology"/>
<keyword evidence="4" id="KW-1185">Reference proteome</keyword>
<gene>
    <name evidence="3" type="ORF">POL25_28745</name>
</gene>
<dbReference type="Proteomes" id="UP001221686">
    <property type="component" value="Unassembled WGS sequence"/>
</dbReference>
<name>A0ABT5E656_9BACT</name>
<evidence type="ECO:0000313" key="3">
    <source>
        <dbReference type="EMBL" id="MDC0720928.1"/>
    </source>
</evidence>
<dbReference type="InterPro" id="IPR014729">
    <property type="entry name" value="Rossmann-like_a/b/a_fold"/>
</dbReference>
<dbReference type="EMBL" id="JAQNDL010000003">
    <property type="protein sequence ID" value="MDC0720928.1"/>
    <property type="molecule type" value="Genomic_DNA"/>
</dbReference>
<dbReference type="PANTHER" id="PTHR46268">
    <property type="entry name" value="STRESS RESPONSE PROTEIN NHAX"/>
    <property type="match status" value="1"/>
</dbReference>
<accession>A0ABT5E656</accession>
<dbReference type="CDD" id="cd00293">
    <property type="entry name" value="USP-like"/>
    <property type="match status" value="2"/>
</dbReference>
<dbReference type="InterPro" id="IPR006016">
    <property type="entry name" value="UspA"/>
</dbReference>
<dbReference type="PANTHER" id="PTHR46268:SF6">
    <property type="entry name" value="UNIVERSAL STRESS PROTEIN UP12"/>
    <property type="match status" value="1"/>
</dbReference>
<organism evidence="3 4">
    <name type="scientific">Nannocystis bainbridge</name>
    <dbReference type="NCBI Taxonomy" id="2995303"/>
    <lineage>
        <taxon>Bacteria</taxon>
        <taxon>Pseudomonadati</taxon>
        <taxon>Myxococcota</taxon>
        <taxon>Polyangia</taxon>
        <taxon>Nannocystales</taxon>
        <taxon>Nannocystaceae</taxon>
        <taxon>Nannocystis</taxon>
    </lineage>
</organism>
<feature type="domain" description="UspA" evidence="2">
    <location>
        <begin position="148"/>
        <end position="287"/>
    </location>
</feature>
<dbReference type="RefSeq" id="WP_272089435.1">
    <property type="nucleotide sequence ID" value="NZ_JAQNDL010000003.1"/>
</dbReference>
<dbReference type="Gene3D" id="3.40.50.620">
    <property type="entry name" value="HUPs"/>
    <property type="match status" value="2"/>
</dbReference>
<reference evidence="3 4" key="1">
    <citation type="submission" date="2022-11" db="EMBL/GenBank/DDBJ databases">
        <title>Minimal conservation of predation-associated metabolite biosynthetic gene clusters underscores biosynthetic potential of Myxococcota including descriptions for ten novel species: Archangium lansinium sp. nov., Myxococcus landrumus sp. nov., Nannocystis bai.</title>
        <authorList>
            <person name="Ahearne A."/>
            <person name="Stevens C."/>
            <person name="Dowd S."/>
        </authorList>
    </citation>
    <scope>NUCLEOTIDE SEQUENCE [LARGE SCALE GENOMIC DNA]</scope>
    <source>
        <strain evidence="3 4">BB15-2</strain>
    </source>
</reference>
<evidence type="ECO:0000256" key="1">
    <source>
        <dbReference type="ARBA" id="ARBA00008791"/>
    </source>
</evidence>
<dbReference type="Pfam" id="PF00582">
    <property type="entry name" value="Usp"/>
    <property type="match status" value="2"/>
</dbReference>
<evidence type="ECO:0000313" key="4">
    <source>
        <dbReference type="Proteomes" id="UP001221686"/>
    </source>
</evidence>